<organism evidence="5 6">
    <name type="scientific">Pigmentiphaga soli</name>
    <dbReference type="NCBI Taxonomy" id="1007095"/>
    <lineage>
        <taxon>Bacteria</taxon>
        <taxon>Pseudomonadati</taxon>
        <taxon>Pseudomonadota</taxon>
        <taxon>Betaproteobacteria</taxon>
        <taxon>Burkholderiales</taxon>
        <taxon>Alcaligenaceae</taxon>
        <taxon>Pigmentiphaga</taxon>
    </lineage>
</organism>
<dbReference type="InterPro" id="IPR016163">
    <property type="entry name" value="Ald_DH_C"/>
</dbReference>
<evidence type="ECO:0000256" key="1">
    <source>
        <dbReference type="ARBA" id="ARBA00009986"/>
    </source>
</evidence>
<dbReference type="Pfam" id="PF00171">
    <property type="entry name" value="Aldedh"/>
    <property type="match status" value="1"/>
</dbReference>
<evidence type="ECO:0000256" key="2">
    <source>
        <dbReference type="ARBA" id="ARBA00023002"/>
    </source>
</evidence>
<comment type="similarity">
    <text evidence="1">Belongs to the aldehyde dehydrogenase family.</text>
</comment>
<dbReference type="EMBL" id="BAABFO010000002">
    <property type="protein sequence ID" value="GAA4324289.1"/>
    <property type="molecule type" value="Genomic_DNA"/>
</dbReference>
<protein>
    <submittedName>
        <fullName evidence="5">Aldehyde dehydrogenase family protein</fullName>
    </submittedName>
</protein>
<dbReference type="PANTHER" id="PTHR42991:SF1">
    <property type="entry name" value="ALDEHYDE DEHYDROGENASE"/>
    <property type="match status" value="1"/>
</dbReference>
<dbReference type="Gene3D" id="3.40.309.10">
    <property type="entry name" value="Aldehyde Dehydrogenase, Chain A, domain 2"/>
    <property type="match status" value="1"/>
</dbReference>
<dbReference type="InterPro" id="IPR016162">
    <property type="entry name" value="Ald_DH_N"/>
</dbReference>
<proteinExistence type="inferred from homology"/>
<dbReference type="InterPro" id="IPR016161">
    <property type="entry name" value="Ald_DH/histidinol_DH"/>
</dbReference>
<feature type="region of interest" description="Disordered" evidence="3">
    <location>
        <begin position="1"/>
        <end position="22"/>
    </location>
</feature>
<evidence type="ECO:0000259" key="4">
    <source>
        <dbReference type="Pfam" id="PF00171"/>
    </source>
</evidence>
<evidence type="ECO:0000313" key="6">
    <source>
        <dbReference type="Proteomes" id="UP001501671"/>
    </source>
</evidence>
<dbReference type="PANTHER" id="PTHR42991">
    <property type="entry name" value="ALDEHYDE DEHYDROGENASE"/>
    <property type="match status" value="1"/>
</dbReference>
<feature type="domain" description="Aldehyde dehydrogenase" evidence="4">
    <location>
        <begin position="28"/>
        <end position="484"/>
    </location>
</feature>
<sequence length="489" mass="51717">MVSSAQVHGAGRPPGTATQPGQLVDGEWIEGAGEPLAVRDKYSLEPFAWIGTADAAQVRHCVETAHAAFRRGAPGAFERGVVLDRAAALVETRAEDFVEAMRREAGFPRQDALGEVRRCIQTLRLSAEEARRIAGDIVPVDGAPQQAGRLAFTLRVPLGVVVAITPFNSPLNTVAHKIAPAFAAGNAAILKPSPHTPFTACLLARALADAGMPRGLLSVLQGGAEVVQRLLQDERVRFIAFTGSTEAGRTIQQAAGLRRTQMELGSIACTIVCADANLDHALPRIVGAAYRKAGQVCTSIQLLLVHRSRMAEVEDRLAGAVRGLAYGDPADPGTVVGPVISEASAVRIEAWIDEAIGRGARRLAGGRRSGAVIAPTLLADVDDGMKVSCAEIFGPVMCLLPFDRLEDAIGRINATPYGLAAGIFTNRLDEALGAARRLEVGGVHVNDTSSSRVDMMPYGGSKDSGFGREGPRYAIHEMTEERVVSFTCV</sequence>
<reference evidence="6" key="1">
    <citation type="journal article" date="2019" name="Int. J. Syst. Evol. Microbiol.">
        <title>The Global Catalogue of Microorganisms (GCM) 10K type strain sequencing project: providing services to taxonomists for standard genome sequencing and annotation.</title>
        <authorList>
            <consortium name="The Broad Institute Genomics Platform"/>
            <consortium name="The Broad Institute Genome Sequencing Center for Infectious Disease"/>
            <person name="Wu L."/>
            <person name="Ma J."/>
        </authorList>
    </citation>
    <scope>NUCLEOTIDE SEQUENCE [LARGE SCALE GENOMIC DNA]</scope>
    <source>
        <strain evidence="6">JCM 17666</strain>
    </source>
</reference>
<dbReference type="Gene3D" id="3.40.605.10">
    <property type="entry name" value="Aldehyde Dehydrogenase, Chain A, domain 1"/>
    <property type="match status" value="1"/>
</dbReference>
<accession>A0ABP8GHK5</accession>
<gene>
    <name evidence="5" type="ORF">GCM10023144_05740</name>
</gene>
<dbReference type="InterPro" id="IPR015590">
    <property type="entry name" value="Aldehyde_DH_dom"/>
</dbReference>
<evidence type="ECO:0000313" key="5">
    <source>
        <dbReference type="EMBL" id="GAA4324289.1"/>
    </source>
</evidence>
<comment type="caution">
    <text evidence="5">The sequence shown here is derived from an EMBL/GenBank/DDBJ whole genome shotgun (WGS) entry which is preliminary data.</text>
</comment>
<keyword evidence="2" id="KW-0560">Oxidoreductase</keyword>
<dbReference type="Proteomes" id="UP001501671">
    <property type="component" value="Unassembled WGS sequence"/>
</dbReference>
<keyword evidence="6" id="KW-1185">Reference proteome</keyword>
<dbReference type="RefSeq" id="WP_345246484.1">
    <property type="nucleotide sequence ID" value="NZ_BAABFO010000002.1"/>
</dbReference>
<dbReference type="InterPro" id="IPR051020">
    <property type="entry name" value="ALDH-related_metabolic_enz"/>
</dbReference>
<name>A0ABP8GHK5_9BURK</name>
<dbReference type="SUPFAM" id="SSF53720">
    <property type="entry name" value="ALDH-like"/>
    <property type="match status" value="1"/>
</dbReference>
<evidence type="ECO:0000256" key="3">
    <source>
        <dbReference type="SAM" id="MobiDB-lite"/>
    </source>
</evidence>